<keyword evidence="2" id="KW-1185">Reference proteome</keyword>
<organism evidence="1 2">
    <name type="scientific">Henosepilachna vigintioctopunctata</name>
    <dbReference type="NCBI Taxonomy" id="420089"/>
    <lineage>
        <taxon>Eukaryota</taxon>
        <taxon>Metazoa</taxon>
        <taxon>Ecdysozoa</taxon>
        <taxon>Arthropoda</taxon>
        <taxon>Hexapoda</taxon>
        <taxon>Insecta</taxon>
        <taxon>Pterygota</taxon>
        <taxon>Neoptera</taxon>
        <taxon>Endopterygota</taxon>
        <taxon>Coleoptera</taxon>
        <taxon>Polyphaga</taxon>
        <taxon>Cucujiformia</taxon>
        <taxon>Coccinelloidea</taxon>
        <taxon>Coccinellidae</taxon>
        <taxon>Epilachninae</taxon>
        <taxon>Epilachnini</taxon>
        <taxon>Henosepilachna</taxon>
    </lineage>
</organism>
<evidence type="ECO:0000313" key="2">
    <source>
        <dbReference type="Proteomes" id="UP001431783"/>
    </source>
</evidence>
<protein>
    <recommendedName>
        <fullName evidence="3">N-acetyltransferase domain-containing protein</fullName>
    </recommendedName>
</protein>
<dbReference type="Gene3D" id="3.40.630.30">
    <property type="match status" value="1"/>
</dbReference>
<dbReference type="Proteomes" id="UP001431783">
    <property type="component" value="Unassembled WGS sequence"/>
</dbReference>
<evidence type="ECO:0000313" key="1">
    <source>
        <dbReference type="EMBL" id="KAK9888539.1"/>
    </source>
</evidence>
<dbReference type="InterPro" id="IPR016181">
    <property type="entry name" value="Acyl_CoA_acyltransferase"/>
</dbReference>
<evidence type="ECO:0008006" key="3">
    <source>
        <dbReference type="Google" id="ProtNLM"/>
    </source>
</evidence>
<dbReference type="AlphaFoldDB" id="A0AAW1V9F3"/>
<reference evidence="1 2" key="1">
    <citation type="submission" date="2023-03" db="EMBL/GenBank/DDBJ databases">
        <title>Genome insight into feeding habits of ladybird beetles.</title>
        <authorList>
            <person name="Li H.-S."/>
            <person name="Huang Y.-H."/>
            <person name="Pang H."/>
        </authorList>
    </citation>
    <scope>NUCLEOTIDE SEQUENCE [LARGE SCALE GENOMIC DNA]</scope>
    <source>
        <strain evidence="1">SYSU_2023b</strain>
        <tissue evidence="1">Whole body</tissue>
    </source>
</reference>
<dbReference type="EMBL" id="JARQZJ010000121">
    <property type="protein sequence ID" value="KAK9888539.1"/>
    <property type="molecule type" value="Genomic_DNA"/>
</dbReference>
<proteinExistence type="predicted"/>
<name>A0AAW1V9F3_9CUCU</name>
<sequence length="223" mass="26340">MNTEPKSREFPLTYHSFERTIEGRSRTFWIQDLTDDYVETAIDYYHEYFMREEPLSQCLGYLEDEECVKEFRKLMYMFISQESTLACFTTLENGDKKLVKSKPLISLFKLTEYINNLKNFYELLGVNEYLRGFGLLVIPEYRGFKIGLELLIARKFLAKAMGLRVSLTLFTSTASQKLAEKTGYQDFVPITFEELENHDPPLISPNIRSFTKCLRYMYIVYED</sequence>
<dbReference type="SUPFAM" id="SSF55729">
    <property type="entry name" value="Acyl-CoA N-acyltransferases (Nat)"/>
    <property type="match status" value="1"/>
</dbReference>
<comment type="caution">
    <text evidence="1">The sequence shown here is derived from an EMBL/GenBank/DDBJ whole genome shotgun (WGS) entry which is preliminary data.</text>
</comment>
<gene>
    <name evidence="1" type="ORF">WA026_000785</name>
</gene>
<accession>A0AAW1V9F3</accession>